<dbReference type="EMBL" id="CAUJNA010003625">
    <property type="protein sequence ID" value="CAJ1406338.1"/>
    <property type="molecule type" value="Genomic_DNA"/>
</dbReference>
<evidence type="ECO:0008006" key="3">
    <source>
        <dbReference type="Google" id="ProtNLM"/>
    </source>
</evidence>
<gene>
    <name evidence="1" type="ORF">EVOR1521_LOCUS28329</name>
</gene>
<dbReference type="InterPro" id="IPR029063">
    <property type="entry name" value="SAM-dependent_MTases_sf"/>
</dbReference>
<dbReference type="Gene3D" id="3.40.50.150">
    <property type="entry name" value="Vaccinia Virus protein VP39"/>
    <property type="match status" value="1"/>
</dbReference>
<accession>A0AA36JHK0</accession>
<sequence>MAPPGSAHPNLTVGGLLAAGGLETAEAGRNNSGFCLGASFFFSLGQRYLHPSCSAEPLQSFLQEWQKKTECWLCDNQRLVLASREVLKDFLNMERPVNLEAGRHPLETCLSGYLLAFFASTRSQSVQPWSFYETGLSIISSCAFDEAQFFAHFRITTAQIAYTFYVLGLPYHLPSSVLQLQDAELGAVRTAPPWGLPRLEDAPLVIDIGMGLGADSRYFLSQGFRVLAVEANYKAIEVAMAVDWVKPLVLEGRLTFLHAAIAPPGKGGQRTTIFAFEDRPEQSNAQSWVKDFGGVAESVRTVECGDLLRTFGEAVYMKIDVESSTIDCLESLAESKRHGRELALPKFISMELEAASLFERFLEILQELGYLFYKACRQYVYSPAPCEQGRYSREVPGCGSGPFGLAASDYRRGVSWSPLAQLAADRRWVEEFEQGLDWFDLHAMRA</sequence>
<protein>
    <recommendedName>
        <fullName evidence="3">Methyltransferase FkbM domain-containing protein</fullName>
    </recommendedName>
</protein>
<dbReference type="SUPFAM" id="SSF53335">
    <property type="entry name" value="S-adenosyl-L-methionine-dependent methyltransferases"/>
    <property type="match status" value="1"/>
</dbReference>
<dbReference type="Proteomes" id="UP001178507">
    <property type="component" value="Unassembled WGS sequence"/>
</dbReference>
<comment type="caution">
    <text evidence="1">The sequence shown here is derived from an EMBL/GenBank/DDBJ whole genome shotgun (WGS) entry which is preliminary data.</text>
</comment>
<name>A0AA36JHK0_9DINO</name>
<keyword evidence="2" id="KW-1185">Reference proteome</keyword>
<dbReference type="AlphaFoldDB" id="A0AA36JHK0"/>
<evidence type="ECO:0000313" key="2">
    <source>
        <dbReference type="Proteomes" id="UP001178507"/>
    </source>
</evidence>
<reference evidence="1" key="1">
    <citation type="submission" date="2023-08" db="EMBL/GenBank/DDBJ databases">
        <authorList>
            <person name="Chen Y."/>
            <person name="Shah S."/>
            <person name="Dougan E. K."/>
            <person name="Thang M."/>
            <person name="Chan C."/>
        </authorList>
    </citation>
    <scope>NUCLEOTIDE SEQUENCE</scope>
</reference>
<evidence type="ECO:0000313" key="1">
    <source>
        <dbReference type="EMBL" id="CAJ1406338.1"/>
    </source>
</evidence>
<proteinExistence type="predicted"/>
<organism evidence="1 2">
    <name type="scientific">Effrenium voratum</name>
    <dbReference type="NCBI Taxonomy" id="2562239"/>
    <lineage>
        <taxon>Eukaryota</taxon>
        <taxon>Sar</taxon>
        <taxon>Alveolata</taxon>
        <taxon>Dinophyceae</taxon>
        <taxon>Suessiales</taxon>
        <taxon>Symbiodiniaceae</taxon>
        <taxon>Effrenium</taxon>
    </lineage>
</organism>